<keyword evidence="3" id="KW-1185">Reference proteome</keyword>
<keyword evidence="1" id="KW-1133">Transmembrane helix</keyword>
<keyword evidence="1" id="KW-0812">Transmembrane</keyword>
<keyword evidence="1" id="KW-0472">Membrane</keyword>
<dbReference type="Proteomes" id="UP001201812">
    <property type="component" value="Unassembled WGS sequence"/>
</dbReference>
<sequence length="251" mass="29861">MADSQKFVLAHNGKRCAHNRKQCVEFSVVIPPPQMEVNNVPQINEWLLHSHLTATFLIHKCKQVESQARMATMISISEMSPLFYPCIVLLLFHMSVAGFIAHQIFGKRNADFNSVFFKIYLLQCILSYFTYLMIWLERYVTVPDDWIDLVVTPRVLFFFKHFFYYQLFLLHTILVINRFTSIVFPLRYNQKYRITNVFQLSRKFDEMKLRASMEEARYLKFYFIEFRAEAKLPIRSRQATLHLGTPFNSRS</sequence>
<evidence type="ECO:0000256" key="1">
    <source>
        <dbReference type="SAM" id="Phobius"/>
    </source>
</evidence>
<protein>
    <submittedName>
        <fullName evidence="2">Uncharacterized protein</fullName>
    </submittedName>
</protein>
<accession>A0AAD4N164</accession>
<name>A0AAD4N164_9BILA</name>
<dbReference type="EMBL" id="JAKKPZ010000022">
    <property type="protein sequence ID" value="KAI1711406.1"/>
    <property type="molecule type" value="Genomic_DNA"/>
</dbReference>
<feature type="transmembrane region" description="Helical" evidence="1">
    <location>
        <begin position="163"/>
        <end position="184"/>
    </location>
</feature>
<feature type="transmembrane region" description="Helical" evidence="1">
    <location>
        <begin position="82"/>
        <end position="105"/>
    </location>
</feature>
<proteinExistence type="predicted"/>
<feature type="transmembrane region" description="Helical" evidence="1">
    <location>
        <begin position="117"/>
        <end position="136"/>
    </location>
</feature>
<reference evidence="2" key="1">
    <citation type="submission" date="2022-01" db="EMBL/GenBank/DDBJ databases">
        <title>Genome Sequence Resource for Two Populations of Ditylenchus destructor, the Migratory Endoparasitic Phytonematode.</title>
        <authorList>
            <person name="Zhang H."/>
            <person name="Lin R."/>
            <person name="Xie B."/>
        </authorList>
    </citation>
    <scope>NUCLEOTIDE SEQUENCE</scope>
    <source>
        <strain evidence="2">BazhouSP</strain>
    </source>
</reference>
<evidence type="ECO:0000313" key="3">
    <source>
        <dbReference type="Proteomes" id="UP001201812"/>
    </source>
</evidence>
<organism evidence="2 3">
    <name type="scientific">Ditylenchus destructor</name>
    <dbReference type="NCBI Taxonomy" id="166010"/>
    <lineage>
        <taxon>Eukaryota</taxon>
        <taxon>Metazoa</taxon>
        <taxon>Ecdysozoa</taxon>
        <taxon>Nematoda</taxon>
        <taxon>Chromadorea</taxon>
        <taxon>Rhabditida</taxon>
        <taxon>Tylenchina</taxon>
        <taxon>Tylenchomorpha</taxon>
        <taxon>Sphaerularioidea</taxon>
        <taxon>Anguinidae</taxon>
        <taxon>Anguininae</taxon>
        <taxon>Ditylenchus</taxon>
    </lineage>
</organism>
<gene>
    <name evidence="2" type="ORF">DdX_10287</name>
</gene>
<dbReference type="AlphaFoldDB" id="A0AAD4N164"/>
<evidence type="ECO:0000313" key="2">
    <source>
        <dbReference type="EMBL" id="KAI1711406.1"/>
    </source>
</evidence>
<comment type="caution">
    <text evidence="2">The sequence shown here is derived from an EMBL/GenBank/DDBJ whole genome shotgun (WGS) entry which is preliminary data.</text>
</comment>